<accession>A0A6N4V9B9</accession>
<reference evidence="2 3" key="1">
    <citation type="journal article" date="2019" name="Emerg. Microbes Infect.">
        <title>Comprehensive subspecies identification of 175 nontuberculous mycobacteria species based on 7547 genomic profiles.</title>
        <authorList>
            <person name="Matsumoto Y."/>
            <person name="Kinjo T."/>
            <person name="Motooka D."/>
            <person name="Nabeya D."/>
            <person name="Jung N."/>
            <person name="Uechi K."/>
            <person name="Horii T."/>
            <person name="Iida T."/>
            <person name="Fujita J."/>
            <person name="Nakamura S."/>
        </authorList>
    </citation>
    <scope>NUCLEOTIDE SEQUENCE [LARGE SCALE GENOMIC DNA]</scope>
    <source>
        <strain evidence="2 3">JCM 12603</strain>
    </source>
</reference>
<keyword evidence="1" id="KW-1133">Transmembrane helix</keyword>
<feature type="transmembrane region" description="Helical" evidence="1">
    <location>
        <begin position="48"/>
        <end position="71"/>
    </location>
</feature>
<keyword evidence="1" id="KW-0812">Transmembrane</keyword>
<dbReference type="AlphaFoldDB" id="A0A6N4V9B9"/>
<keyword evidence="1" id="KW-0472">Membrane</keyword>
<proteinExistence type="predicted"/>
<organism evidence="2 3">
    <name type="scientific">Mycolicibacterium poriferae</name>
    <dbReference type="NCBI Taxonomy" id="39694"/>
    <lineage>
        <taxon>Bacteria</taxon>
        <taxon>Bacillati</taxon>
        <taxon>Actinomycetota</taxon>
        <taxon>Actinomycetes</taxon>
        <taxon>Mycobacteriales</taxon>
        <taxon>Mycobacteriaceae</taxon>
        <taxon>Mycolicibacterium</taxon>
    </lineage>
</organism>
<dbReference type="EMBL" id="AP022570">
    <property type="protein sequence ID" value="BBX50317.1"/>
    <property type="molecule type" value="Genomic_DNA"/>
</dbReference>
<dbReference type="KEGG" id="mpof:MPOR_13430"/>
<sequence length="359" mass="37970">MSVDGATVLCPRGHVNRGDRRFCVVCGASIEIVDWPEDVDTPPANRRVLAVSGMAIAALIVVGVVAFIVFAPSSQDNAEQRRSDGFVAGTPSAIPTGPVFCPAPPTIRAESMELRAEGLAVDAAFLSPCPGEPLEADAELRITVTDGQRDIAAGAFDFATYPLELEPSLPARRTLIFPTGMYWRTPDMVPETPTVTAHRGGAVPAGVTPPKTSGFDLLLAAAPAVPEHGSVNGVAQAVLEELRSGDYSGAVADLANRWVPQLSSMRVGQSVDGVTATAADVLRDHLALRQQFSGARLLWSGHWSTFDSPDWWVTVVGPPKLSATEANRWCDVNGFAVDECFAKFVSSAAGVTGTTVYRE</sequence>
<gene>
    <name evidence="2" type="ORF">MPOR_13430</name>
</gene>
<name>A0A6N4V9B9_9MYCO</name>
<keyword evidence="3" id="KW-1185">Reference proteome</keyword>
<dbReference type="Proteomes" id="UP000466785">
    <property type="component" value="Chromosome"/>
</dbReference>
<dbReference type="RefSeq" id="WP_163673030.1">
    <property type="nucleotide sequence ID" value="NZ_AP022570.1"/>
</dbReference>
<evidence type="ECO:0000256" key="1">
    <source>
        <dbReference type="SAM" id="Phobius"/>
    </source>
</evidence>
<evidence type="ECO:0000313" key="3">
    <source>
        <dbReference type="Proteomes" id="UP000466785"/>
    </source>
</evidence>
<evidence type="ECO:0000313" key="2">
    <source>
        <dbReference type="EMBL" id="BBX50317.1"/>
    </source>
</evidence>
<protein>
    <submittedName>
        <fullName evidence="2">Uncharacterized protein</fullName>
    </submittedName>
</protein>